<dbReference type="PROSITE" id="PS50206">
    <property type="entry name" value="RHODANESE_3"/>
    <property type="match status" value="1"/>
</dbReference>
<dbReference type="OrthoDB" id="496335at2759"/>
<dbReference type="PANTHER" id="PTHR44920:SF2">
    <property type="entry name" value="RHODANESE DOMAIN-CONTAINING PROTEIN"/>
    <property type="match status" value="1"/>
</dbReference>
<name>A0A150FVQ3_GONPE</name>
<dbReference type="Gene3D" id="3.40.250.10">
    <property type="entry name" value="Rhodanese-like domain"/>
    <property type="match status" value="1"/>
</dbReference>
<gene>
    <name evidence="2" type="ORF">GPECTOR_319g23</name>
</gene>
<dbReference type="STRING" id="33097.A0A150FVQ3"/>
<dbReference type="PANTHER" id="PTHR44920">
    <property type="entry name" value="RHODANESE-LIKE DOMAIN-CONTAINING PROTEIN 14, CHLOROPLASTIC-RELATED"/>
    <property type="match status" value="1"/>
</dbReference>
<protein>
    <recommendedName>
        <fullName evidence="1">Rhodanese domain-containing protein</fullName>
    </recommendedName>
</protein>
<keyword evidence="3" id="KW-1185">Reference proteome</keyword>
<evidence type="ECO:0000259" key="1">
    <source>
        <dbReference type="PROSITE" id="PS50206"/>
    </source>
</evidence>
<dbReference type="SUPFAM" id="SSF52821">
    <property type="entry name" value="Rhodanese/Cell cycle control phosphatase"/>
    <property type="match status" value="1"/>
</dbReference>
<evidence type="ECO:0000313" key="2">
    <source>
        <dbReference type="EMBL" id="KXZ41689.1"/>
    </source>
</evidence>
<comment type="caution">
    <text evidence="2">The sequence shown here is derived from an EMBL/GenBank/DDBJ whole genome shotgun (WGS) entry which is preliminary data.</text>
</comment>
<dbReference type="Proteomes" id="UP000075714">
    <property type="component" value="Unassembled WGS sequence"/>
</dbReference>
<dbReference type="EMBL" id="LSYV01000317">
    <property type="protein sequence ID" value="KXZ41689.1"/>
    <property type="molecule type" value="Genomic_DNA"/>
</dbReference>
<feature type="domain" description="Rhodanese" evidence="1">
    <location>
        <begin position="14"/>
        <end position="149"/>
    </location>
</feature>
<accession>A0A150FVQ3</accession>
<dbReference type="InterPro" id="IPR043186">
    <property type="entry name" value="Str14"/>
</dbReference>
<dbReference type="PROSITE" id="PS00380">
    <property type="entry name" value="RHODANESE_1"/>
    <property type="match status" value="1"/>
</dbReference>
<dbReference type="InterPro" id="IPR036873">
    <property type="entry name" value="Rhodanese-like_dom_sf"/>
</dbReference>
<dbReference type="GO" id="GO:0004792">
    <property type="term" value="F:thiosulfate-cyanide sulfurtransferase activity"/>
    <property type="evidence" value="ECO:0007669"/>
    <property type="project" value="InterPro"/>
</dbReference>
<dbReference type="GO" id="GO:0009507">
    <property type="term" value="C:chloroplast"/>
    <property type="evidence" value="ECO:0007669"/>
    <property type="project" value="TreeGrafter"/>
</dbReference>
<dbReference type="Pfam" id="PF00581">
    <property type="entry name" value="Rhodanese"/>
    <property type="match status" value="1"/>
</dbReference>
<dbReference type="AlphaFoldDB" id="A0A150FVQ3"/>
<sequence length="151" mass="16599">MVRVVAPQELAWLRDKGAVLLDIRPEESYVQGHLPGALHVSFYQPIAGWTPWQVARRVGYAMFGISQGTEANPNFLEEVSELVSDPASTPVVLYCNLGGSLEPTKTDPNGQQTRSMVAAYELAQAGFKALHVLKGGYNDWVANDRDIEVIE</sequence>
<dbReference type="SMART" id="SM00450">
    <property type="entry name" value="RHOD"/>
    <property type="match status" value="1"/>
</dbReference>
<proteinExistence type="predicted"/>
<reference evidence="3" key="1">
    <citation type="journal article" date="2016" name="Nat. Commun.">
        <title>The Gonium pectorale genome demonstrates co-option of cell cycle regulation during the evolution of multicellularity.</title>
        <authorList>
            <person name="Hanschen E.R."/>
            <person name="Marriage T.N."/>
            <person name="Ferris P.J."/>
            <person name="Hamaji T."/>
            <person name="Toyoda A."/>
            <person name="Fujiyama A."/>
            <person name="Neme R."/>
            <person name="Noguchi H."/>
            <person name="Minakuchi Y."/>
            <person name="Suzuki M."/>
            <person name="Kawai-Toyooka H."/>
            <person name="Smith D.R."/>
            <person name="Sparks H."/>
            <person name="Anderson J."/>
            <person name="Bakaric R."/>
            <person name="Luria V."/>
            <person name="Karger A."/>
            <person name="Kirschner M.W."/>
            <person name="Durand P.M."/>
            <person name="Michod R.E."/>
            <person name="Nozaki H."/>
            <person name="Olson B.J."/>
        </authorList>
    </citation>
    <scope>NUCLEOTIDE SEQUENCE [LARGE SCALE GENOMIC DNA]</scope>
    <source>
        <strain evidence="3">NIES-2863</strain>
    </source>
</reference>
<evidence type="ECO:0000313" key="3">
    <source>
        <dbReference type="Proteomes" id="UP000075714"/>
    </source>
</evidence>
<organism evidence="2 3">
    <name type="scientific">Gonium pectorale</name>
    <name type="common">Green alga</name>
    <dbReference type="NCBI Taxonomy" id="33097"/>
    <lineage>
        <taxon>Eukaryota</taxon>
        <taxon>Viridiplantae</taxon>
        <taxon>Chlorophyta</taxon>
        <taxon>core chlorophytes</taxon>
        <taxon>Chlorophyceae</taxon>
        <taxon>CS clade</taxon>
        <taxon>Chlamydomonadales</taxon>
        <taxon>Volvocaceae</taxon>
        <taxon>Gonium</taxon>
    </lineage>
</organism>
<dbReference type="CDD" id="cd00158">
    <property type="entry name" value="RHOD"/>
    <property type="match status" value="1"/>
</dbReference>
<dbReference type="InterPro" id="IPR001763">
    <property type="entry name" value="Rhodanese-like_dom"/>
</dbReference>
<dbReference type="InterPro" id="IPR001307">
    <property type="entry name" value="Thiosulphate_STrfase_CS"/>
</dbReference>